<evidence type="ECO:0000313" key="4">
    <source>
        <dbReference type="Proteomes" id="UP000886520"/>
    </source>
</evidence>
<accession>A0A9D4UIM6</accession>
<reference evidence="3" key="1">
    <citation type="submission" date="2021-01" db="EMBL/GenBank/DDBJ databases">
        <title>Adiantum capillus-veneris genome.</title>
        <authorList>
            <person name="Fang Y."/>
            <person name="Liao Q."/>
        </authorList>
    </citation>
    <scope>NUCLEOTIDE SEQUENCE</scope>
    <source>
        <strain evidence="3">H3</strain>
        <tissue evidence="3">Leaf</tissue>
    </source>
</reference>
<dbReference type="Pfam" id="PF01535">
    <property type="entry name" value="PPR"/>
    <property type="match status" value="1"/>
</dbReference>
<dbReference type="OrthoDB" id="185373at2759"/>
<evidence type="ECO:0000313" key="3">
    <source>
        <dbReference type="EMBL" id="KAI5068601.1"/>
    </source>
</evidence>
<dbReference type="NCBIfam" id="TIGR00756">
    <property type="entry name" value="PPR"/>
    <property type="match status" value="2"/>
</dbReference>
<comment type="caution">
    <text evidence="3">The sequence shown here is derived from an EMBL/GenBank/DDBJ whole genome shotgun (WGS) entry which is preliminary data.</text>
</comment>
<evidence type="ECO:0000256" key="1">
    <source>
        <dbReference type="ARBA" id="ARBA00022737"/>
    </source>
</evidence>
<dbReference type="AlphaFoldDB" id="A0A9D4UIM6"/>
<dbReference type="Pfam" id="PF13041">
    <property type="entry name" value="PPR_2"/>
    <property type="match status" value="1"/>
</dbReference>
<protein>
    <recommendedName>
        <fullName evidence="5">Pentatricopeptide repeat-containing protein</fullName>
    </recommendedName>
</protein>
<organism evidence="3 4">
    <name type="scientific">Adiantum capillus-veneris</name>
    <name type="common">Maidenhair fern</name>
    <dbReference type="NCBI Taxonomy" id="13818"/>
    <lineage>
        <taxon>Eukaryota</taxon>
        <taxon>Viridiplantae</taxon>
        <taxon>Streptophyta</taxon>
        <taxon>Embryophyta</taxon>
        <taxon>Tracheophyta</taxon>
        <taxon>Polypodiopsida</taxon>
        <taxon>Polypodiidae</taxon>
        <taxon>Polypodiales</taxon>
        <taxon>Pteridineae</taxon>
        <taxon>Pteridaceae</taxon>
        <taxon>Vittarioideae</taxon>
        <taxon>Adiantum</taxon>
    </lineage>
</organism>
<feature type="repeat" description="PPR" evidence="2">
    <location>
        <begin position="81"/>
        <end position="115"/>
    </location>
</feature>
<dbReference type="Proteomes" id="UP000886520">
    <property type="component" value="Chromosome 16"/>
</dbReference>
<evidence type="ECO:0008006" key="5">
    <source>
        <dbReference type="Google" id="ProtNLM"/>
    </source>
</evidence>
<name>A0A9D4UIM6_ADICA</name>
<dbReference type="PANTHER" id="PTHR47936:SF1">
    <property type="entry name" value="PENTATRICOPEPTIDE REPEAT-CONTAINING PROTEIN GUN1, CHLOROPLASTIC"/>
    <property type="match status" value="1"/>
</dbReference>
<gene>
    <name evidence="3" type="ORF">GOP47_0016946</name>
</gene>
<proteinExistence type="predicted"/>
<dbReference type="EMBL" id="JABFUD020000016">
    <property type="protein sequence ID" value="KAI5068601.1"/>
    <property type="molecule type" value="Genomic_DNA"/>
</dbReference>
<sequence>MGSSRDRLIVINHRKRDATSSSIWDSLQQELAEKNLSGALGSGFSMPPLPASLLIGSSNLGGLAPAPKLIVVLQRQGFSLDAVTFNAVLYAFAKTGRVNDFDEVKRQMRDIGCSADEVTYNIMVSMLLIDVMGKAGMVKEVEQVFQEMSDLQGLSHIIEHSVSC</sequence>
<keyword evidence="1" id="KW-0677">Repeat</keyword>
<dbReference type="PANTHER" id="PTHR47936">
    <property type="entry name" value="PPR_LONG DOMAIN-CONTAINING PROTEIN"/>
    <property type="match status" value="1"/>
</dbReference>
<evidence type="ECO:0000256" key="2">
    <source>
        <dbReference type="PROSITE-ProRule" id="PRU00708"/>
    </source>
</evidence>
<keyword evidence="4" id="KW-1185">Reference proteome</keyword>
<dbReference type="Gene3D" id="1.25.40.10">
    <property type="entry name" value="Tetratricopeptide repeat domain"/>
    <property type="match status" value="1"/>
</dbReference>
<dbReference type="PROSITE" id="PS51375">
    <property type="entry name" value="PPR"/>
    <property type="match status" value="1"/>
</dbReference>
<dbReference type="InterPro" id="IPR002885">
    <property type="entry name" value="PPR_rpt"/>
</dbReference>
<dbReference type="InterPro" id="IPR011990">
    <property type="entry name" value="TPR-like_helical_dom_sf"/>
</dbReference>